<comment type="caution">
    <text evidence="1">The sequence shown here is derived from an EMBL/GenBank/DDBJ whole genome shotgun (WGS) entry which is preliminary data.</text>
</comment>
<dbReference type="AlphaFoldDB" id="A0A9Q1DQN1"/>
<dbReference type="EMBL" id="JAFJMO010000004">
    <property type="protein sequence ID" value="KAJ8278692.1"/>
    <property type="molecule type" value="Genomic_DNA"/>
</dbReference>
<dbReference type="Proteomes" id="UP001152803">
    <property type="component" value="Unassembled WGS sequence"/>
</dbReference>
<accession>A0A9Q1DQN1</accession>
<proteinExistence type="predicted"/>
<dbReference type="OrthoDB" id="10575229at2759"/>
<keyword evidence="2" id="KW-1185">Reference proteome</keyword>
<gene>
    <name evidence="1" type="ORF">COCON_G00057580</name>
</gene>
<protein>
    <submittedName>
        <fullName evidence="1">Uncharacterized protein</fullName>
    </submittedName>
</protein>
<reference evidence="1" key="1">
    <citation type="journal article" date="2023" name="Science">
        <title>Genome structures resolve the early diversification of teleost fishes.</title>
        <authorList>
            <person name="Parey E."/>
            <person name="Louis A."/>
            <person name="Montfort J."/>
            <person name="Bouchez O."/>
            <person name="Roques C."/>
            <person name="Iampietro C."/>
            <person name="Lluch J."/>
            <person name="Castinel A."/>
            <person name="Donnadieu C."/>
            <person name="Desvignes T."/>
            <person name="Floi Bucao C."/>
            <person name="Jouanno E."/>
            <person name="Wen M."/>
            <person name="Mejri S."/>
            <person name="Dirks R."/>
            <person name="Jansen H."/>
            <person name="Henkel C."/>
            <person name="Chen W.J."/>
            <person name="Zahm M."/>
            <person name="Cabau C."/>
            <person name="Klopp C."/>
            <person name="Thompson A.W."/>
            <person name="Robinson-Rechavi M."/>
            <person name="Braasch I."/>
            <person name="Lecointre G."/>
            <person name="Bobe J."/>
            <person name="Postlethwait J.H."/>
            <person name="Berthelot C."/>
            <person name="Roest Crollius H."/>
            <person name="Guiguen Y."/>
        </authorList>
    </citation>
    <scope>NUCLEOTIDE SEQUENCE</scope>
    <source>
        <strain evidence="1">Concon-B</strain>
    </source>
</reference>
<evidence type="ECO:0000313" key="2">
    <source>
        <dbReference type="Proteomes" id="UP001152803"/>
    </source>
</evidence>
<name>A0A9Q1DQN1_CONCO</name>
<evidence type="ECO:0000313" key="1">
    <source>
        <dbReference type="EMBL" id="KAJ8278692.1"/>
    </source>
</evidence>
<sequence>MSWPTNCAFLGPADRAFTVRNGNICGSPCAVNRPIDIVQKRRRWRLHAQLLLCLIAAVGERAQAGPIDRHRRGGRIKTRSAVTVISLHRAGPCVCVRERAVILGDELIALAGAHLQTNSSYRGAAELGGGGVQMCLTGGSYSVVRPALGPQGLHQLISLLQAAGTVRPDVRQGCWD</sequence>
<organism evidence="1 2">
    <name type="scientific">Conger conger</name>
    <name type="common">Conger eel</name>
    <name type="synonym">Muraena conger</name>
    <dbReference type="NCBI Taxonomy" id="82655"/>
    <lineage>
        <taxon>Eukaryota</taxon>
        <taxon>Metazoa</taxon>
        <taxon>Chordata</taxon>
        <taxon>Craniata</taxon>
        <taxon>Vertebrata</taxon>
        <taxon>Euteleostomi</taxon>
        <taxon>Actinopterygii</taxon>
        <taxon>Neopterygii</taxon>
        <taxon>Teleostei</taxon>
        <taxon>Anguilliformes</taxon>
        <taxon>Congridae</taxon>
        <taxon>Conger</taxon>
    </lineage>
</organism>